<dbReference type="GO" id="GO:0006633">
    <property type="term" value="P:fatty acid biosynthetic process"/>
    <property type="evidence" value="ECO:0007669"/>
    <property type="project" value="UniProtKB-UniRule"/>
</dbReference>
<evidence type="ECO:0000256" key="6">
    <source>
        <dbReference type="ARBA" id="ARBA00023098"/>
    </source>
</evidence>
<dbReference type="STRING" id="1963862.B4O97_14585"/>
<evidence type="ECO:0000313" key="10">
    <source>
        <dbReference type="EMBL" id="ORC33887.1"/>
    </source>
</evidence>
<keyword evidence="6 8" id="KW-0443">Lipid metabolism</keyword>
<dbReference type="Pfam" id="PF01648">
    <property type="entry name" value="ACPS"/>
    <property type="match status" value="1"/>
</dbReference>
<proteinExistence type="inferred from homology"/>
<keyword evidence="1 8" id="KW-0444">Lipid biosynthesis</keyword>
<keyword evidence="8" id="KW-0963">Cytoplasm</keyword>
<dbReference type="Gene3D" id="3.90.470.20">
    <property type="entry name" value="4'-phosphopantetheinyl transferase domain"/>
    <property type="match status" value="1"/>
</dbReference>
<keyword evidence="2 8" id="KW-0808">Transferase</keyword>
<dbReference type="NCBIfam" id="TIGR00556">
    <property type="entry name" value="pantethn_trn"/>
    <property type="match status" value="1"/>
</dbReference>
<name>A0A1Y1RV85_9SPIO</name>
<dbReference type="OrthoDB" id="517356at2"/>
<dbReference type="GO" id="GO:0005737">
    <property type="term" value="C:cytoplasm"/>
    <property type="evidence" value="ECO:0007669"/>
    <property type="project" value="UniProtKB-SubCell"/>
</dbReference>
<evidence type="ECO:0000256" key="7">
    <source>
        <dbReference type="ARBA" id="ARBA00023160"/>
    </source>
</evidence>
<keyword evidence="11" id="KW-1185">Reference proteome</keyword>
<evidence type="ECO:0000259" key="9">
    <source>
        <dbReference type="Pfam" id="PF01648"/>
    </source>
</evidence>
<dbReference type="NCBIfam" id="NF000832">
    <property type="entry name" value="PRK00070.3-2"/>
    <property type="match status" value="1"/>
</dbReference>
<dbReference type="SUPFAM" id="SSF56214">
    <property type="entry name" value="4'-phosphopantetheinyl transferase"/>
    <property type="match status" value="1"/>
</dbReference>
<dbReference type="EMBL" id="MWQY01000017">
    <property type="protein sequence ID" value="ORC33887.1"/>
    <property type="molecule type" value="Genomic_DNA"/>
</dbReference>
<keyword evidence="3 8" id="KW-0479">Metal-binding</keyword>
<keyword evidence="4 8" id="KW-0276">Fatty acid metabolism</keyword>
<sequence>MILGIGVDIVHVNRMAHWLERPELMHRFFHPSEIEDALRRGKSSALSLAARFAAKEAFGKALGTGLHGLILKEIRVKNNRYGKPDIELLGRAKKTLEEMGGKTIHLTMTHERDNAVAMVVLEGEGQ</sequence>
<reference evidence="10 11" key="1">
    <citation type="submission" date="2017-03" db="EMBL/GenBank/DDBJ databases">
        <title>Draft Genome sequence of Marispirochaeta sp. strain JC444.</title>
        <authorList>
            <person name="Shivani Y."/>
            <person name="Subhash Y."/>
            <person name="Sasikala C."/>
            <person name="Ramana C."/>
        </authorList>
    </citation>
    <scope>NUCLEOTIDE SEQUENCE [LARGE SCALE GENOMIC DNA]</scope>
    <source>
        <strain evidence="10 11">JC444</strain>
    </source>
</reference>
<evidence type="ECO:0000256" key="2">
    <source>
        <dbReference type="ARBA" id="ARBA00022679"/>
    </source>
</evidence>
<dbReference type="InterPro" id="IPR037143">
    <property type="entry name" value="4-PPantetheinyl_Trfase_dom_sf"/>
</dbReference>
<comment type="similarity">
    <text evidence="8">Belongs to the P-Pant transferase superfamily. AcpS family.</text>
</comment>
<comment type="subcellular location">
    <subcellularLocation>
        <location evidence="8">Cytoplasm</location>
    </subcellularLocation>
</comment>
<comment type="function">
    <text evidence="8">Transfers the 4'-phosphopantetheine moiety from coenzyme A to a Ser of acyl-carrier-protein.</text>
</comment>
<protein>
    <recommendedName>
        <fullName evidence="8">Holo-[acyl-carrier-protein] synthase</fullName>
        <shortName evidence="8">Holo-ACP synthase</shortName>
        <ecNumber evidence="8">2.7.8.7</ecNumber>
    </recommendedName>
    <alternativeName>
        <fullName evidence="8">4'-phosphopantetheinyl transferase AcpS</fullName>
    </alternativeName>
</protein>
<accession>A0A1Y1RV85</accession>
<dbReference type="HAMAP" id="MF_00101">
    <property type="entry name" value="AcpS"/>
    <property type="match status" value="1"/>
</dbReference>
<keyword evidence="7 8" id="KW-0275">Fatty acid biosynthesis</keyword>
<evidence type="ECO:0000256" key="3">
    <source>
        <dbReference type="ARBA" id="ARBA00022723"/>
    </source>
</evidence>
<dbReference type="InterPro" id="IPR008278">
    <property type="entry name" value="4-PPantetheinyl_Trfase_dom"/>
</dbReference>
<dbReference type="Proteomes" id="UP000192343">
    <property type="component" value="Unassembled WGS sequence"/>
</dbReference>
<feature type="binding site" evidence="8">
    <location>
        <position position="8"/>
    </location>
    <ligand>
        <name>Mg(2+)</name>
        <dbReference type="ChEBI" id="CHEBI:18420"/>
    </ligand>
</feature>
<dbReference type="RefSeq" id="WP_083051912.1">
    <property type="nucleotide sequence ID" value="NZ_MWQY01000017.1"/>
</dbReference>
<gene>
    <name evidence="8" type="primary">acpS</name>
    <name evidence="10" type="ORF">B4O97_14585</name>
</gene>
<evidence type="ECO:0000256" key="8">
    <source>
        <dbReference type="HAMAP-Rule" id="MF_00101"/>
    </source>
</evidence>
<comment type="catalytic activity">
    <reaction evidence="8">
        <text>apo-[ACP] + CoA = holo-[ACP] + adenosine 3',5'-bisphosphate + H(+)</text>
        <dbReference type="Rhea" id="RHEA:12068"/>
        <dbReference type="Rhea" id="RHEA-COMP:9685"/>
        <dbReference type="Rhea" id="RHEA-COMP:9690"/>
        <dbReference type="ChEBI" id="CHEBI:15378"/>
        <dbReference type="ChEBI" id="CHEBI:29999"/>
        <dbReference type="ChEBI" id="CHEBI:57287"/>
        <dbReference type="ChEBI" id="CHEBI:58343"/>
        <dbReference type="ChEBI" id="CHEBI:64479"/>
        <dbReference type="EC" id="2.7.8.7"/>
    </reaction>
</comment>
<dbReference type="GO" id="GO:0008897">
    <property type="term" value="F:holo-[acyl-carrier-protein] synthase activity"/>
    <property type="evidence" value="ECO:0007669"/>
    <property type="project" value="UniProtKB-UniRule"/>
</dbReference>
<dbReference type="InterPro" id="IPR004568">
    <property type="entry name" value="Ppantetheine-prot_Trfase_dom"/>
</dbReference>
<evidence type="ECO:0000256" key="5">
    <source>
        <dbReference type="ARBA" id="ARBA00022842"/>
    </source>
</evidence>
<feature type="binding site" evidence="8">
    <location>
        <position position="56"/>
    </location>
    <ligand>
        <name>Mg(2+)</name>
        <dbReference type="ChEBI" id="CHEBI:18420"/>
    </ligand>
</feature>
<keyword evidence="5 8" id="KW-0460">Magnesium</keyword>
<evidence type="ECO:0000256" key="1">
    <source>
        <dbReference type="ARBA" id="ARBA00022516"/>
    </source>
</evidence>
<dbReference type="GO" id="GO:0000287">
    <property type="term" value="F:magnesium ion binding"/>
    <property type="evidence" value="ECO:0007669"/>
    <property type="project" value="UniProtKB-UniRule"/>
</dbReference>
<organism evidence="10 11">
    <name type="scientific">Marispirochaeta aestuarii</name>
    <dbReference type="NCBI Taxonomy" id="1963862"/>
    <lineage>
        <taxon>Bacteria</taxon>
        <taxon>Pseudomonadati</taxon>
        <taxon>Spirochaetota</taxon>
        <taxon>Spirochaetia</taxon>
        <taxon>Spirochaetales</taxon>
        <taxon>Spirochaetaceae</taxon>
        <taxon>Marispirochaeta</taxon>
    </lineage>
</organism>
<comment type="caution">
    <text evidence="10">The sequence shown here is derived from an EMBL/GenBank/DDBJ whole genome shotgun (WGS) entry which is preliminary data.</text>
</comment>
<feature type="domain" description="4'-phosphopantetheinyl transferase" evidence="9">
    <location>
        <begin position="4"/>
        <end position="99"/>
    </location>
</feature>
<dbReference type="EC" id="2.7.8.7" evidence="8"/>
<dbReference type="InterPro" id="IPR002582">
    <property type="entry name" value="ACPS"/>
</dbReference>
<evidence type="ECO:0000256" key="4">
    <source>
        <dbReference type="ARBA" id="ARBA00022832"/>
    </source>
</evidence>
<dbReference type="AlphaFoldDB" id="A0A1Y1RV85"/>
<evidence type="ECO:0000313" key="11">
    <source>
        <dbReference type="Proteomes" id="UP000192343"/>
    </source>
</evidence>
<comment type="cofactor">
    <cofactor evidence="8">
        <name>Mg(2+)</name>
        <dbReference type="ChEBI" id="CHEBI:18420"/>
    </cofactor>
</comment>
<dbReference type="NCBIfam" id="TIGR00516">
    <property type="entry name" value="acpS"/>
    <property type="match status" value="1"/>
</dbReference>